<keyword evidence="2" id="KW-1185">Reference proteome</keyword>
<gene>
    <name evidence="1" type="ORF">HPO_08119</name>
</gene>
<accession>A0A062V9C6</accession>
<dbReference type="EMBL" id="ARYM01000008">
    <property type="protein sequence ID" value="KCZ98850.1"/>
    <property type="molecule type" value="Genomic_DNA"/>
</dbReference>
<proteinExistence type="predicted"/>
<evidence type="ECO:0000313" key="1">
    <source>
        <dbReference type="EMBL" id="KCZ98850.1"/>
    </source>
</evidence>
<dbReference type="InterPro" id="IPR021333">
    <property type="entry name" value="DUF2946"/>
</dbReference>
<name>A0A062V9C6_9PROT</name>
<dbReference type="STRING" id="1280954.HPO_08119"/>
<organism evidence="1 2">
    <name type="scientific">Hyphomonas polymorpha PS728</name>
    <dbReference type="NCBI Taxonomy" id="1280954"/>
    <lineage>
        <taxon>Bacteria</taxon>
        <taxon>Pseudomonadati</taxon>
        <taxon>Pseudomonadota</taxon>
        <taxon>Alphaproteobacteria</taxon>
        <taxon>Hyphomonadales</taxon>
        <taxon>Hyphomonadaceae</taxon>
        <taxon>Hyphomonas</taxon>
    </lineage>
</organism>
<protein>
    <submittedName>
        <fullName evidence="1">Uncharacterized protein</fullName>
    </submittedName>
</protein>
<evidence type="ECO:0000313" key="2">
    <source>
        <dbReference type="Proteomes" id="UP000027100"/>
    </source>
</evidence>
<dbReference type="PATRIC" id="fig|1280954.3.peg.1646"/>
<sequence>MRGMGFLSGGLRALAGMLLVLAVAVRVAVPAGYMLAEDASGQIRIELCTEQGVVSRTLDLSTGNYVEAAEDTPSGDAQKMLKGCVFAAGAQSAVPTPDMPDLQQLRVIREAGLHHPVAFELASRLAAPPPYPTGPPAISLS</sequence>
<dbReference type="Proteomes" id="UP000027100">
    <property type="component" value="Unassembled WGS sequence"/>
</dbReference>
<comment type="caution">
    <text evidence="1">The sequence shown here is derived from an EMBL/GenBank/DDBJ whole genome shotgun (WGS) entry which is preliminary data.</text>
</comment>
<dbReference type="Pfam" id="PF11162">
    <property type="entry name" value="DUF2946"/>
    <property type="match status" value="1"/>
</dbReference>
<dbReference type="AlphaFoldDB" id="A0A062V9C6"/>
<dbReference type="RefSeq" id="WP_035596849.1">
    <property type="nucleotide sequence ID" value="NZ_ARYM01000008.1"/>
</dbReference>
<reference evidence="1 2" key="1">
    <citation type="journal article" date="2014" name="Antonie Van Leeuwenhoek">
        <title>Hyphomonas beringensis sp. nov. and Hyphomonas chukchiensis sp. nov., isolated from surface seawater of the Bering Sea and Chukchi Sea.</title>
        <authorList>
            <person name="Li C."/>
            <person name="Lai Q."/>
            <person name="Li G."/>
            <person name="Dong C."/>
            <person name="Wang J."/>
            <person name="Liao Y."/>
            <person name="Shao Z."/>
        </authorList>
    </citation>
    <scope>NUCLEOTIDE SEQUENCE [LARGE SCALE GENOMIC DNA]</scope>
    <source>
        <strain evidence="1 2">PS728</strain>
    </source>
</reference>